<feature type="signal peptide" evidence="1">
    <location>
        <begin position="1"/>
        <end position="26"/>
    </location>
</feature>
<dbReference type="Proteomes" id="UP000236161">
    <property type="component" value="Unassembled WGS sequence"/>
</dbReference>
<name>A0A2I0AUV1_9ASPA</name>
<dbReference type="AlphaFoldDB" id="A0A2I0AUV1"/>
<dbReference type="EMBL" id="KZ451950">
    <property type="protein sequence ID" value="PKA59321.1"/>
    <property type="molecule type" value="Genomic_DNA"/>
</dbReference>
<evidence type="ECO:0000256" key="1">
    <source>
        <dbReference type="SAM" id="SignalP"/>
    </source>
</evidence>
<feature type="chain" id="PRO_5014123583" evidence="1">
    <location>
        <begin position="27"/>
        <end position="137"/>
    </location>
</feature>
<keyword evidence="3" id="KW-1185">Reference proteome</keyword>
<accession>A0A2I0AUV1</accession>
<protein>
    <submittedName>
        <fullName evidence="2">Uncharacterized protein</fullName>
    </submittedName>
</protein>
<organism evidence="2 3">
    <name type="scientific">Apostasia shenzhenica</name>
    <dbReference type="NCBI Taxonomy" id="1088818"/>
    <lineage>
        <taxon>Eukaryota</taxon>
        <taxon>Viridiplantae</taxon>
        <taxon>Streptophyta</taxon>
        <taxon>Embryophyta</taxon>
        <taxon>Tracheophyta</taxon>
        <taxon>Spermatophyta</taxon>
        <taxon>Magnoliopsida</taxon>
        <taxon>Liliopsida</taxon>
        <taxon>Asparagales</taxon>
        <taxon>Orchidaceae</taxon>
        <taxon>Apostasioideae</taxon>
        <taxon>Apostasia</taxon>
    </lineage>
</organism>
<reference evidence="2 3" key="1">
    <citation type="journal article" date="2017" name="Nature">
        <title>The Apostasia genome and the evolution of orchids.</title>
        <authorList>
            <person name="Zhang G.Q."/>
            <person name="Liu K.W."/>
            <person name="Li Z."/>
            <person name="Lohaus R."/>
            <person name="Hsiao Y.Y."/>
            <person name="Niu S.C."/>
            <person name="Wang J.Y."/>
            <person name="Lin Y.C."/>
            <person name="Xu Q."/>
            <person name="Chen L.J."/>
            <person name="Yoshida K."/>
            <person name="Fujiwara S."/>
            <person name="Wang Z.W."/>
            <person name="Zhang Y.Q."/>
            <person name="Mitsuda N."/>
            <person name="Wang M."/>
            <person name="Liu G.H."/>
            <person name="Pecoraro L."/>
            <person name="Huang H.X."/>
            <person name="Xiao X.J."/>
            <person name="Lin M."/>
            <person name="Wu X.Y."/>
            <person name="Wu W.L."/>
            <person name="Chen Y.Y."/>
            <person name="Chang S.B."/>
            <person name="Sakamoto S."/>
            <person name="Ohme-Takagi M."/>
            <person name="Yagi M."/>
            <person name="Zeng S.J."/>
            <person name="Shen C.Y."/>
            <person name="Yeh C.M."/>
            <person name="Luo Y.B."/>
            <person name="Tsai W.C."/>
            <person name="Van de Peer Y."/>
            <person name="Liu Z.J."/>
        </authorList>
    </citation>
    <scope>NUCLEOTIDE SEQUENCE [LARGE SCALE GENOMIC DNA]</scope>
    <source>
        <strain evidence="3">cv. Shenzhen</strain>
        <tissue evidence="2">Stem</tissue>
    </source>
</reference>
<gene>
    <name evidence="2" type="ORF">AXF42_Ash001415</name>
</gene>
<keyword evidence="1" id="KW-0732">Signal</keyword>
<sequence>MASSGHLLRSVLLLLLLLATTPTTTATNWKSMLYGETEAKYYAARGIMNSLIEMYNLKNGPLFTLAIPQMVDVFSRVADDGITTEYMVDIAAFLIIRGEIWWLAPKIRLFSQKSRYENSLENIRVVTMKLSKKVGPG</sequence>
<evidence type="ECO:0000313" key="3">
    <source>
        <dbReference type="Proteomes" id="UP000236161"/>
    </source>
</evidence>
<evidence type="ECO:0000313" key="2">
    <source>
        <dbReference type="EMBL" id="PKA59321.1"/>
    </source>
</evidence>
<proteinExistence type="predicted"/>